<dbReference type="Proteomes" id="UP000007842">
    <property type="component" value="Chromosome"/>
</dbReference>
<feature type="compositionally biased region" description="Polar residues" evidence="1">
    <location>
        <begin position="145"/>
        <end position="162"/>
    </location>
</feature>
<dbReference type="SUPFAM" id="SSF140453">
    <property type="entry name" value="EsxAB dimer-like"/>
    <property type="match status" value="1"/>
</dbReference>
<dbReference type="PATRIC" id="fig|1003195.11.peg.3827"/>
<evidence type="ECO:0008006" key="4">
    <source>
        <dbReference type="Google" id="ProtNLM"/>
    </source>
</evidence>
<reference evidence="3" key="1">
    <citation type="submission" date="2011-12" db="EMBL/GenBank/DDBJ databases">
        <title>Complete genome sequence of Streptomyces cattleya strain DSM 46488.</title>
        <authorList>
            <person name="Ou H.-Y."/>
            <person name="Li P."/>
            <person name="Zhao C."/>
            <person name="O'Hagan D."/>
            <person name="Deng Z."/>
        </authorList>
    </citation>
    <scope>NUCLEOTIDE SEQUENCE [LARGE SCALE GENOMIC DNA]</scope>
    <source>
        <strain evidence="3">ATCC 35852 / DSM 46488 / JCM 4925 / NBRC 14057 / NRRL 8057</strain>
    </source>
</reference>
<dbReference type="OrthoDB" id="3531801at2"/>
<sequence length="162" mass="17310">MIDPAPHDYATGPAGGARTSAVIQVDATLLRSFGKEVETYLKDIGDDVTTIFTTLKELKLGWAGRTQQEAEDFFDRLDACLTALYGKSGDEASEKSSLLTRVAGGLQIAGANYLSAEDDIVKLFSTSGLGTSDPNAPKPGPYDSHTWTNENDPTKSSVSENF</sequence>
<evidence type="ECO:0000313" key="2">
    <source>
        <dbReference type="EMBL" id="AEW94672.1"/>
    </source>
</evidence>
<dbReference type="AlphaFoldDB" id="F8JY86"/>
<name>F8JY86_STREN</name>
<dbReference type="EMBL" id="CP003219">
    <property type="protein sequence ID" value="AEW94672.1"/>
    <property type="molecule type" value="Genomic_DNA"/>
</dbReference>
<gene>
    <name evidence="2" type="ordered locus">SCATT_23010</name>
</gene>
<dbReference type="Gene3D" id="1.10.287.1060">
    <property type="entry name" value="ESAT-6-like"/>
    <property type="match status" value="1"/>
</dbReference>
<proteinExistence type="predicted"/>
<dbReference type="HOGENOM" id="CLU_1634406_0_0_11"/>
<protein>
    <recommendedName>
        <fullName evidence="4">WXG100 family type VII secretion target</fullName>
    </recommendedName>
</protein>
<dbReference type="eggNOG" id="ENOG5031XKX">
    <property type="taxonomic scope" value="Bacteria"/>
</dbReference>
<evidence type="ECO:0000256" key="1">
    <source>
        <dbReference type="SAM" id="MobiDB-lite"/>
    </source>
</evidence>
<accession>G8WQE0</accession>
<organism evidence="2 3">
    <name type="scientific">Streptantibioticus cattleyicolor (strain ATCC 35852 / DSM 46488 / JCM 4925 / NBRC 14057 / NRRL 8057)</name>
    <name type="common">Streptomyces cattleya</name>
    <dbReference type="NCBI Taxonomy" id="1003195"/>
    <lineage>
        <taxon>Bacteria</taxon>
        <taxon>Bacillati</taxon>
        <taxon>Actinomycetota</taxon>
        <taxon>Actinomycetes</taxon>
        <taxon>Kitasatosporales</taxon>
        <taxon>Streptomycetaceae</taxon>
        <taxon>Streptantibioticus</taxon>
    </lineage>
</organism>
<dbReference type="KEGG" id="sct:SCAT_2317"/>
<dbReference type="STRING" id="1003195.SCATT_23010"/>
<accession>F8JY86</accession>
<feature type="region of interest" description="Disordered" evidence="1">
    <location>
        <begin position="127"/>
        <end position="162"/>
    </location>
</feature>
<dbReference type="RefSeq" id="WP_014143063.1">
    <property type="nucleotide sequence ID" value="NC_016111.1"/>
</dbReference>
<keyword evidence="3" id="KW-1185">Reference proteome</keyword>
<dbReference type="KEGG" id="scy:SCATT_23010"/>
<evidence type="ECO:0000313" key="3">
    <source>
        <dbReference type="Proteomes" id="UP000007842"/>
    </source>
</evidence>
<dbReference type="InterPro" id="IPR036689">
    <property type="entry name" value="ESAT-6-like_sf"/>
</dbReference>